<protein>
    <submittedName>
        <fullName evidence="1">Uncharacterized protein</fullName>
    </submittedName>
</protein>
<evidence type="ECO:0000313" key="2">
    <source>
        <dbReference type="Proteomes" id="UP000245910"/>
    </source>
</evidence>
<organism evidence="1 2">
    <name type="scientific">Fusarium venenatum</name>
    <dbReference type="NCBI Taxonomy" id="56646"/>
    <lineage>
        <taxon>Eukaryota</taxon>
        <taxon>Fungi</taxon>
        <taxon>Dikarya</taxon>
        <taxon>Ascomycota</taxon>
        <taxon>Pezizomycotina</taxon>
        <taxon>Sordariomycetes</taxon>
        <taxon>Hypocreomycetidae</taxon>
        <taxon>Hypocreales</taxon>
        <taxon>Nectriaceae</taxon>
        <taxon>Fusarium</taxon>
    </lineage>
</organism>
<name>A0A2L2T8K1_9HYPO</name>
<evidence type="ECO:0000313" key="1">
    <source>
        <dbReference type="EMBL" id="CEI64193.1"/>
    </source>
</evidence>
<dbReference type="AlphaFoldDB" id="A0A2L2T8K1"/>
<reference evidence="1" key="1">
    <citation type="submission" date="2014-10" db="EMBL/GenBank/DDBJ databases">
        <authorList>
            <person name="Seo M.-J."/>
            <person name="Seok Y.J."/>
            <person name="Cha I.-T."/>
        </authorList>
    </citation>
    <scope>NUCLEOTIDE SEQUENCE</scope>
    <source>
        <strain evidence="1">A3/5</strain>
    </source>
</reference>
<keyword evidence="2" id="KW-1185">Reference proteome</keyword>
<proteinExistence type="predicted"/>
<dbReference type="Proteomes" id="UP000245910">
    <property type="component" value="Chromosome I"/>
</dbReference>
<sequence length="107" mass="12169">MSWMLPDTNSRLQMRGFSFGCKGNDQTVVGNGSLSYKQSRRDRFKTRRELTRNKILLSEDVSVSTMMLREDDRCCVTISDRHGWHRQIGDLGAGFDTIAVLLGLLIT</sequence>
<accession>A0A2L2T8K1</accession>
<dbReference type="EMBL" id="LN649229">
    <property type="protein sequence ID" value="CEI64193.1"/>
    <property type="molecule type" value="Genomic_DNA"/>
</dbReference>